<feature type="region of interest" description="Disordered" evidence="2">
    <location>
        <begin position="1"/>
        <end position="47"/>
    </location>
</feature>
<feature type="compositionally biased region" description="Acidic residues" evidence="2">
    <location>
        <begin position="445"/>
        <end position="459"/>
    </location>
</feature>
<gene>
    <name evidence="3" type="ORF">CAEBREN_07746</name>
</gene>
<reference evidence="4" key="1">
    <citation type="submission" date="2011-07" db="EMBL/GenBank/DDBJ databases">
        <authorList>
            <consortium name="Caenorhabditis brenneri Sequencing and Analysis Consortium"/>
            <person name="Wilson R.K."/>
        </authorList>
    </citation>
    <scope>NUCLEOTIDE SEQUENCE [LARGE SCALE GENOMIC DNA]</scope>
    <source>
        <strain evidence="4">PB2801</strain>
    </source>
</reference>
<evidence type="ECO:0000256" key="2">
    <source>
        <dbReference type="SAM" id="MobiDB-lite"/>
    </source>
</evidence>
<feature type="compositionally biased region" description="Polar residues" evidence="2">
    <location>
        <begin position="226"/>
        <end position="241"/>
    </location>
</feature>
<keyword evidence="4" id="KW-1185">Reference proteome</keyword>
<feature type="coiled-coil region" evidence="1">
    <location>
        <begin position="268"/>
        <end position="295"/>
    </location>
</feature>
<name>G0MMP0_CAEBE</name>
<accession>G0MMP0</accession>
<dbReference type="InParanoid" id="G0MMP0"/>
<feature type="compositionally biased region" description="Polar residues" evidence="2">
    <location>
        <begin position="115"/>
        <end position="140"/>
    </location>
</feature>
<feature type="compositionally biased region" description="Polar residues" evidence="2">
    <location>
        <begin position="175"/>
        <end position="187"/>
    </location>
</feature>
<organism evidence="4">
    <name type="scientific">Caenorhabditis brenneri</name>
    <name type="common">Nematode worm</name>
    <dbReference type="NCBI Taxonomy" id="135651"/>
    <lineage>
        <taxon>Eukaryota</taxon>
        <taxon>Metazoa</taxon>
        <taxon>Ecdysozoa</taxon>
        <taxon>Nematoda</taxon>
        <taxon>Chromadorea</taxon>
        <taxon>Rhabditida</taxon>
        <taxon>Rhabditina</taxon>
        <taxon>Rhabditomorpha</taxon>
        <taxon>Rhabditoidea</taxon>
        <taxon>Rhabditidae</taxon>
        <taxon>Peloderinae</taxon>
        <taxon>Caenorhabditis</taxon>
    </lineage>
</organism>
<dbReference type="EMBL" id="GL379802">
    <property type="protein sequence ID" value="EGT37478.1"/>
    <property type="molecule type" value="Genomic_DNA"/>
</dbReference>
<sequence>MVSGDLPPRNTANPARDHLEAFVDDTPASSPPNSSGTSSSGMSFSTSSSIPLAANNAVLPKVSSSGIFRQSTAHIGPLLDEPPQNRAILDEDAELDLEVELILSNVSKKDCPIQASSRTSHWPQPFTSALPTSTVNQQQHSDYRPEFAQYPSRSSCQPFSHPQSHPSLAPPPFSGAQQQQSAYCLNTSQYPSQPSYAPSCQPQPHTSTAQLPFFADQHEHPVHRPNLSQCSTDHSSCQPQPATHPALPQSSGGQYQTHSTDFWEWAKVKTFEEAMEDIEKNQRNKVEERELTKEEKLWNKAVLHTLENKEIYFNRHLAGKPLNLDRYLFPSSLFNPFGENAKMPQVVTKPPRLINVFKRAQKLVGADKFPSNKDTRQQCEKWAKMMKTEHNLQIGLGFIVPRQMRAMKKRQADGAVQMDYGLEDMDSDDEPPRKIVRMAGNYGDDNNDNNSGDESEDIN</sequence>
<evidence type="ECO:0000313" key="3">
    <source>
        <dbReference type="EMBL" id="EGT37478.1"/>
    </source>
</evidence>
<protein>
    <submittedName>
        <fullName evidence="3">Uncharacterized protein</fullName>
    </submittedName>
</protein>
<dbReference type="AlphaFoldDB" id="G0MMP0"/>
<feature type="region of interest" description="Disordered" evidence="2">
    <location>
        <begin position="115"/>
        <end position="208"/>
    </location>
</feature>
<feature type="compositionally biased region" description="Polar residues" evidence="2">
    <location>
        <begin position="151"/>
        <end position="166"/>
    </location>
</feature>
<keyword evidence="1" id="KW-0175">Coiled coil</keyword>
<feature type="region of interest" description="Disordered" evidence="2">
    <location>
        <begin position="420"/>
        <end position="459"/>
    </location>
</feature>
<feature type="compositionally biased region" description="Low complexity" evidence="2">
    <location>
        <begin position="31"/>
        <end position="47"/>
    </location>
</feature>
<dbReference type="HOGENOM" id="CLU_596162_0_0_1"/>
<feature type="region of interest" description="Disordered" evidence="2">
    <location>
        <begin position="221"/>
        <end position="255"/>
    </location>
</feature>
<evidence type="ECO:0000313" key="4">
    <source>
        <dbReference type="Proteomes" id="UP000008068"/>
    </source>
</evidence>
<evidence type="ECO:0000256" key="1">
    <source>
        <dbReference type="SAM" id="Coils"/>
    </source>
</evidence>
<dbReference type="Proteomes" id="UP000008068">
    <property type="component" value="Unassembled WGS sequence"/>
</dbReference>
<proteinExistence type="predicted"/>
<feature type="compositionally biased region" description="Low complexity" evidence="2">
    <location>
        <begin position="188"/>
        <end position="204"/>
    </location>
</feature>